<dbReference type="EMBL" id="GBBM01005550">
    <property type="protein sequence ID" value="JAC29868.1"/>
    <property type="molecule type" value="mRNA"/>
</dbReference>
<accession>A0A023GAE5</accession>
<dbReference type="AlphaFoldDB" id="A0A023GAE5"/>
<proteinExistence type="evidence at transcript level"/>
<dbReference type="InterPro" id="IPR050468">
    <property type="entry name" value="Cuticle_Struct_Prot"/>
</dbReference>
<dbReference type="Pfam" id="PF00379">
    <property type="entry name" value="Chitin_bind_4"/>
    <property type="match status" value="1"/>
</dbReference>
<sequence>LESRDAEADSPPPDSCVPSGLNSSDTTYTAFIMITKVLVCCLLAYAAGQALPGELPATPYSFSHDNTDEFGTRITREETSDENNNKVGSYSYTDPNGITRTVRYVADADGFRVTVETNEPGTKTSNPADAPFYSNAVEAPPAPAAPRPAVTAAVVRPAPKPVVVQSAPVVHTLHATPVALHAAPFALHAAPISFGTVHHVTPVTVGGHPIAIAHAPLTYTLGRAKS</sequence>
<dbReference type="InterPro" id="IPR029070">
    <property type="entry name" value="Chitinase_insertion_sf"/>
</dbReference>
<dbReference type="PANTHER" id="PTHR10380">
    <property type="entry name" value="CUTICLE PROTEIN"/>
    <property type="match status" value="1"/>
</dbReference>
<evidence type="ECO:0000256" key="2">
    <source>
        <dbReference type="PROSITE-ProRule" id="PRU00497"/>
    </source>
</evidence>
<organism evidence="4">
    <name type="scientific">Amblyomma triste</name>
    <name type="common">Neotropical tick</name>
    <dbReference type="NCBI Taxonomy" id="251400"/>
    <lineage>
        <taxon>Eukaryota</taxon>
        <taxon>Metazoa</taxon>
        <taxon>Ecdysozoa</taxon>
        <taxon>Arthropoda</taxon>
        <taxon>Chelicerata</taxon>
        <taxon>Arachnida</taxon>
        <taxon>Acari</taxon>
        <taxon>Parasitiformes</taxon>
        <taxon>Ixodida</taxon>
        <taxon>Ixodoidea</taxon>
        <taxon>Ixodidae</taxon>
        <taxon>Amblyomminae</taxon>
        <taxon>Amblyomma</taxon>
    </lineage>
</organism>
<dbReference type="PANTHER" id="PTHR10380:SF173">
    <property type="entry name" value="CUTICULAR PROTEIN 47EF, ISOFORM C-RELATED"/>
    <property type="match status" value="1"/>
</dbReference>
<dbReference type="PROSITE" id="PS00233">
    <property type="entry name" value="CHIT_BIND_RR_1"/>
    <property type="match status" value="1"/>
</dbReference>
<feature type="non-terminal residue" evidence="4">
    <location>
        <position position="1"/>
    </location>
</feature>
<protein>
    <submittedName>
        <fullName evidence="4">Putative cuticle protein</fullName>
    </submittedName>
</protein>
<dbReference type="GO" id="GO:0062129">
    <property type="term" value="C:chitin-based extracellular matrix"/>
    <property type="evidence" value="ECO:0007669"/>
    <property type="project" value="TreeGrafter"/>
</dbReference>
<dbReference type="InterPro" id="IPR031311">
    <property type="entry name" value="CHIT_BIND_RR_consensus"/>
</dbReference>
<dbReference type="GO" id="GO:0008010">
    <property type="term" value="F:structural constituent of chitin-based larval cuticle"/>
    <property type="evidence" value="ECO:0007669"/>
    <property type="project" value="TreeGrafter"/>
</dbReference>
<dbReference type="InterPro" id="IPR000618">
    <property type="entry name" value="Insect_cuticle"/>
</dbReference>
<dbReference type="Gene3D" id="3.10.50.10">
    <property type="match status" value="1"/>
</dbReference>
<dbReference type="PROSITE" id="PS51155">
    <property type="entry name" value="CHIT_BIND_RR_2"/>
    <property type="match status" value="1"/>
</dbReference>
<keyword evidence="1 2" id="KW-0193">Cuticle</keyword>
<name>A0A023GAE5_AMBTT</name>
<evidence type="ECO:0000313" key="4">
    <source>
        <dbReference type="EMBL" id="JAC29868.1"/>
    </source>
</evidence>
<feature type="region of interest" description="Disordered" evidence="3">
    <location>
        <begin position="1"/>
        <end position="21"/>
    </location>
</feature>
<evidence type="ECO:0000256" key="1">
    <source>
        <dbReference type="ARBA" id="ARBA00022460"/>
    </source>
</evidence>
<evidence type="ECO:0000256" key="3">
    <source>
        <dbReference type="SAM" id="MobiDB-lite"/>
    </source>
</evidence>
<reference evidence="4" key="1">
    <citation type="submission" date="2014-03" db="EMBL/GenBank/DDBJ databases">
        <title>The sialotranscriptome of Amblyomma triste, Amblyomma parvum and Amblyomma cajennense ticks, uncovered by 454-based RNA-seq.</title>
        <authorList>
            <person name="Garcia G.R."/>
            <person name="Gardinassi L.G."/>
            <person name="Ribeiro J.M."/>
            <person name="Anatriello E."/>
            <person name="Ferreira B.R."/>
            <person name="Moreira H.N."/>
            <person name="Mafra C."/>
            <person name="Olegario M.M."/>
            <person name="Szabo P.J."/>
            <person name="Miranda-Santos I.K."/>
            <person name="Maruyama S.R."/>
        </authorList>
    </citation>
    <scope>NUCLEOTIDE SEQUENCE</scope>
    <source>
        <strain evidence="4">Mato Grasso do Sul</strain>
        <tissue evidence="4">Salivary glands</tissue>
    </source>
</reference>